<feature type="region of interest" description="Disordered" evidence="1">
    <location>
        <begin position="404"/>
        <end position="468"/>
    </location>
</feature>
<name>A0A2H3JMF0_WOLCO</name>
<proteinExistence type="predicted"/>
<accession>A0A2H3JMF0</accession>
<dbReference type="EMBL" id="KB468113">
    <property type="protein sequence ID" value="PCH41053.1"/>
    <property type="molecule type" value="Genomic_DNA"/>
</dbReference>
<feature type="compositionally biased region" description="Basic and acidic residues" evidence="1">
    <location>
        <begin position="93"/>
        <end position="103"/>
    </location>
</feature>
<dbReference type="AlphaFoldDB" id="A0A2H3JMF0"/>
<organism evidence="2 3">
    <name type="scientific">Wolfiporia cocos (strain MD-104)</name>
    <name type="common">Brown rot fungus</name>
    <dbReference type="NCBI Taxonomy" id="742152"/>
    <lineage>
        <taxon>Eukaryota</taxon>
        <taxon>Fungi</taxon>
        <taxon>Dikarya</taxon>
        <taxon>Basidiomycota</taxon>
        <taxon>Agaricomycotina</taxon>
        <taxon>Agaricomycetes</taxon>
        <taxon>Polyporales</taxon>
        <taxon>Phaeolaceae</taxon>
        <taxon>Wolfiporia</taxon>
    </lineage>
</organism>
<protein>
    <submittedName>
        <fullName evidence="2">Uncharacterized protein</fullName>
    </submittedName>
</protein>
<evidence type="ECO:0000313" key="3">
    <source>
        <dbReference type="Proteomes" id="UP000218811"/>
    </source>
</evidence>
<evidence type="ECO:0000313" key="2">
    <source>
        <dbReference type="EMBL" id="PCH41053.1"/>
    </source>
</evidence>
<gene>
    <name evidence="2" type="ORF">WOLCODRAFT_162774</name>
</gene>
<feature type="compositionally biased region" description="Polar residues" evidence="1">
    <location>
        <begin position="82"/>
        <end position="92"/>
    </location>
</feature>
<sequence>MDSAAAPMADYIINLDREKLRVSELQVGRQKSLFPATCTYSIETPDWRTPRSIRVARRVLPESKRIVTYFVYQWLMHDGSSHSRSSTGLQQRSHNEARQERQRPIHTRKMGRSMPASIAPKKWGASRPAARGEQGVGERNKAAILPTECRPRARRGESDVPRALRDTLRQIAMTPAPLVTSHTDRACRAQKARGLARSSRDAKLRGGEQKIVRDCRVAGWGFAGWGVRTVGCCARPDAHPDRRGGRQPSILSHEASCTTRSSSCAMSVRSSAFAARIAKPHRAPRARADTHITLFCARSHMKNPRRGAHTDSDAIFSASIAETRPCAGAVANGGDTSVACERGSVRRRQIPAKPKPHTRGGAFAIARRCGARHALQGVAWRRHASCSLSPAAAVKRGVLYVSPKTDPPRRLVPQPAREGRAARCPAPADEDTPPATVAAPQPGLRPVSGRGATMPPRKPSTPRTRTRAFSASARFHVPARRRRRPAARGRAPRRVGHTCASMAADGAIWRERGGKWKAGALFGWGAARLGGSVRRYGW</sequence>
<dbReference type="Proteomes" id="UP000218811">
    <property type="component" value="Unassembled WGS sequence"/>
</dbReference>
<reference evidence="2 3" key="1">
    <citation type="journal article" date="2012" name="Science">
        <title>The Paleozoic origin of enzymatic lignin decomposition reconstructed from 31 fungal genomes.</title>
        <authorList>
            <person name="Floudas D."/>
            <person name="Binder M."/>
            <person name="Riley R."/>
            <person name="Barry K."/>
            <person name="Blanchette R.A."/>
            <person name="Henrissat B."/>
            <person name="Martinez A.T."/>
            <person name="Otillar R."/>
            <person name="Spatafora J.W."/>
            <person name="Yadav J.S."/>
            <person name="Aerts A."/>
            <person name="Benoit I."/>
            <person name="Boyd A."/>
            <person name="Carlson A."/>
            <person name="Copeland A."/>
            <person name="Coutinho P.M."/>
            <person name="de Vries R.P."/>
            <person name="Ferreira P."/>
            <person name="Findley K."/>
            <person name="Foster B."/>
            <person name="Gaskell J."/>
            <person name="Glotzer D."/>
            <person name="Gorecki P."/>
            <person name="Heitman J."/>
            <person name="Hesse C."/>
            <person name="Hori C."/>
            <person name="Igarashi K."/>
            <person name="Jurgens J.A."/>
            <person name="Kallen N."/>
            <person name="Kersten P."/>
            <person name="Kohler A."/>
            <person name="Kuees U."/>
            <person name="Kumar T.K.A."/>
            <person name="Kuo A."/>
            <person name="LaButti K."/>
            <person name="Larrondo L.F."/>
            <person name="Lindquist E."/>
            <person name="Ling A."/>
            <person name="Lombard V."/>
            <person name="Lucas S."/>
            <person name="Lundell T."/>
            <person name="Martin R."/>
            <person name="McLaughlin D.J."/>
            <person name="Morgenstern I."/>
            <person name="Morin E."/>
            <person name="Murat C."/>
            <person name="Nagy L.G."/>
            <person name="Nolan M."/>
            <person name="Ohm R.A."/>
            <person name="Patyshakuliyeva A."/>
            <person name="Rokas A."/>
            <person name="Ruiz-Duenas F.J."/>
            <person name="Sabat G."/>
            <person name="Salamov A."/>
            <person name="Samejima M."/>
            <person name="Schmutz J."/>
            <person name="Slot J.C."/>
            <person name="St John F."/>
            <person name="Stenlid J."/>
            <person name="Sun H."/>
            <person name="Sun S."/>
            <person name="Syed K."/>
            <person name="Tsang A."/>
            <person name="Wiebenga A."/>
            <person name="Young D."/>
            <person name="Pisabarro A."/>
            <person name="Eastwood D.C."/>
            <person name="Martin F."/>
            <person name="Cullen D."/>
            <person name="Grigoriev I.V."/>
            <person name="Hibbett D.S."/>
        </authorList>
    </citation>
    <scope>NUCLEOTIDE SEQUENCE [LARGE SCALE GENOMIC DNA]</scope>
    <source>
        <strain evidence="2 3">MD-104</strain>
    </source>
</reference>
<keyword evidence="3" id="KW-1185">Reference proteome</keyword>
<feature type="region of interest" description="Disordered" evidence="1">
    <location>
        <begin position="81"/>
        <end position="138"/>
    </location>
</feature>
<evidence type="ECO:0000256" key="1">
    <source>
        <dbReference type="SAM" id="MobiDB-lite"/>
    </source>
</evidence>